<evidence type="ECO:0000313" key="1">
    <source>
        <dbReference type="EMBL" id="KAJ8048632.1"/>
    </source>
</evidence>
<dbReference type="PANTHER" id="PTHR47018:SF3">
    <property type="entry name" value="MYCBP-ASSOCIATED PROTEIN"/>
    <property type="match status" value="1"/>
</dbReference>
<reference evidence="1" key="1">
    <citation type="submission" date="2021-10" db="EMBL/GenBank/DDBJ databases">
        <title>Tropical sea cucumber genome reveals ecological adaptation and Cuvierian tubules defense mechanism.</title>
        <authorList>
            <person name="Chen T."/>
        </authorList>
    </citation>
    <scope>NUCLEOTIDE SEQUENCE</scope>
    <source>
        <strain evidence="1">Nanhai2018</strain>
        <tissue evidence="1">Muscle</tissue>
    </source>
</reference>
<accession>A0A9Q1CMY3</accession>
<dbReference type="EMBL" id="JAIZAY010000001">
    <property type="protein sequence ID" value="KAJ8048632.1"/>
    <property type="molecule type" value="Genomic_DNA"/>
</dbReference>
<sequence length="229" mass="26272">MIDDFSKFVISKRKNATFSFWDSYLEMVDIVLLLTKATRESNWNLHLAAIREVLPWMFAYDRTNYARYFLVYWLEMSSLPSAHLEIYLELGRGNFTVQRQDNHGFSSLACDMAIEKTANRDSKSRGGMTGFTTNKFKQRAEITRDRAFMSGRGERSNIRKDLTESRLECDENAVQSIPSTISNLVNPFGDEPDEDATNLIHLSSGLIASPEVRSDLMTAYNTYLAQEYP</sequence>
<dbReference type="AlphaFoldDB" id="A0A9Q1CMY3"/>
<comment type="caution">
    <text evidence="1">The sequence shown here is derived from an EMBL/GenBank/DDBJ whole genome shotgun (WGS) entry which is preliminary data.</text>
</comment>
<proteinExistence type="predicted"/>
<dbReference type="OrthoDB" id="6778718at2759"/>
<name>A0A9Q1CMY3_HOLLE</name>
<keyword evidence="2" id="KW-1185">Reference proteome</keyword>
<gene>
    <name evidence="1" type="ORF">HOLleu_01021</name>
</gene>
<evidence type="ECO:0000313" key="2">
    <source>
        <dbReference type="Proteomes" id="UP001152320"/>
    </source>
</evidence>
<dbReference type="PANTHER" id="PTHR47018">
    <property type="entry name" value="CXC DOMAIN-CONTAINING PROTEIN-RELATED"/>
    <property type="match status" value="1"/>
</dbReference>
<protein>
    <submittedName>
        <fullName evidence="1">Uncharacterized protein</fullName>
    </submittedName>
</protein>
<organism evidence="1 2">
    <name type="scientific">Holothuria leucospilota</name>
    <name type="common">Black long sea cucumber</name>
    <name type="synonym">Mertensiothuria leucospilota</name>
    <dbReference type="NCBI Taxonomy" id="206669"/>
    <lineage>
        <taxon>Eukaryota</taxon>
        <taxon>Metazoa</taxon>
        <taxon>Echinodermata</taxon>
        <taxon>Eleutherozoa</taxon>
        <taxon>Echinozoa</taxon>
        <taxon>Holothuroidea</taxon>
        <taxon>Aspidochirotacea</taxon>
        <taxon>Aspidochirotida</taxon>
        <taxon>Holothuriidae</taxon>
        <taxon>Holothuria</taxon>
    </lineage>
</organism>
<dbReference type="Proteomes" id="UP001152320">
    <property type="component" value="Chromosome 1"/>
</dbReference>